<keyword evidence="5" id="KW-0808">Transferase</keyword>
<dbReference type="FunFam" id="3.30.1360.60:FF:000001">
    <property type="entry name" value="PTS system glucose-specific IIBC component PtsG"/>
    <property type="match status" value="1"/>
</dbReference>
<dbReference type="PANTHER" id="PTHR30175:SF1">
    <property type="entry name" value="PTS SYSTEM ARBUTIN-, CELLOBIOSE-, AND SALICIN-SPECIFIC EIIBC COMPONENT-RELATED"/>
    <property type="match status" value="1"/>
</dbReference>
<dbReference type="GO" id="GO:0090589">
    <property type="term" value="F:protein-phosphocysteine-trehalose phosphotransferase system transporter activity"/>
    <property type="evidence" value="ECO:0007669"/>
    <property type="project" value="TreeGrafter"/>
</dbReference>
<dbReference type="InterPro" id="IPR003352">
    <property type="entry name" value="PTS_EIIC"/>
</dbReference>
<dbReference type="PROSITE" id="PS51103">
    <property type="entry name" value="PTS_EIIC_TYPE_1"/>
    <property type="match status" value="1"/>
</dbReference>
<keyword evidence="9 12" id="KW-1133">Transmembrane helix</keyword>
<gene>
    <name evidence="15" type="ORF">SAMN02745217_00900</name>
</gene>
<keyword evidence="10 12" id="KW-0472">Membrane</keyword>
<dbReference type="Gene3D" id="3.30.1360.60">
    <property type="entry name" value="Glucose permease domain IIB"/>
    <property type="match status" value="1"/>
</dbReference>
<comment type="subcellular location">
    <subcellularLocation>
        <location evidence="1">Cell membrane</location>
        <topology evidence="1">Multi-pass membrane protein</topology>
    </subcellularLocation>
</comment>
<name>A0A1M7Y0Q8_9FIRM</name>
<keyword evidence="6" id="KW-0598">Phosphotransferase system</keyword>
<keyword evidence="4" id="KW-0762">Sugar transport</keyword>
<dbReference type="InterPro" id="IPR050558">
    <property type="entry name" value="PTS_Sugar-Specific_Components"/>
</dbReference>
<keyword evidence="7 12" id="KW-0812">Transmembrane</keyword>
<evidence type="ECO:0000256" key="8">
    <source>
        <dbReference type="ARBA" id="ARBA00022777"/>
    </source>
</evidence>
<evidence type="ECO:0000256" key="7">
    <source>
        <dbReference type="ARBA" id="ARBA00022692"/>
    </source>
</evidence>
<dbReference type="InterPro" id="IPR013013">
    <property type="entry name" value="PTS_EIIC_1"/>
</dbReference>
<feature type="transmembrane region" description="Helical" evidence="12">
    <location>
        <begin position="326"/>
        <end position="344"/>
    </location>
</feature>
<feature type="transmembrane region" description="Helical" evidence="12">
    <location>
        <begin position="261"/>
        <end position="282"/>
    </location>
</feature>
<proteinExistence type="predicted"/>
<dbReference type="PROSITE" id="PS51098">
    <property type="entry name" value="PTS_EIIB_TYPE_1"/>
    <property type="match status" value="1"/>
</dbReference>
<feature type="transmembrane region" description="Helical" evidence="12">
    <location>
        <begin position="228"/>
        <end position="249"/>
    </location>
</feature>
<dbReference type="GO" id="GO:0008982">
    <property type="term" value="F:protein-N(PI)-phosphohistidine-sugar phosphotransferase activity"/>
    <property type="evidence" value="ECO:0007669"/>
    <property type="project" value="InterPro"/>
</dbReference>
<protein>
    <submittedName>
        <fullName evidence="15">PTS system IIB component, Glc family /PTS system IIC component, Glc family</fullName>
    </submittedName>
</protein>
<dbReference type="Proteomes" id="UP000184612">
    <property type="component" value="Unassembled WGS sequence"/>
</dbReference>
<evidence type="ECO:0000256" key="1">
    <source>
        <dbReference type="ARBA" id="ARBA00004651"/>
    </source>
</evidence>
<evidence type="ECO:0000313" key="15">
    <source>
        <dbReference type="EMBL" id="SHO45261.1"/>
    </source>
</evidence>
<keyword evidence="8" id="KW-0418">Kinase</keyword>
<evidence type="ECO:0000256" key="9">
    <source>
        <dbReference type="ARBA" id="ARBA00022989"/>
    </source>
</evidence>
<sequence length="541" mass="58519">MKEEQLLQQIIHLAGGKANISRSNYASGVLELFVKDCSLVKIEEIREVMGVADVFMRRSRIRIEIKLITDIKERITMSQYTEMATRLIDLVGGKDNVTEVLHCMTRLRFRLKDEKLLNAEEIKKVEGVLGFQKNVGEYQIIIGAKVDDVYQEVVRIGEFLEKRAIQENLDTPAVKERVSFKKIGSKLFELISGCITPVIPAFVIMGMLNTIAALLGPSVLNVLSAQSNVYILLTGMASAVTYFLPFLLAYSASRKLGANTIVSLVMAALLMSPVITGAVTAGKSFTVFGIPMMLINYSTTFLPIILIVAVQVYIEKFLNKIIPNVLKAMLVPTLTVLIMAPIGLCALGPIGNWLGTGLASVLMALSEHAGFLEGALVAGLYPFLVAFGMGGPIFLATFTVYTQTGLDYLYFPFMAVYGMCIEGVAIAYIIKSKSANAKQVGIVALTSQALGAVSEPTIYGILFKNKVCLAVTVVSSAIGGFYIGLTHIAMVNLTVSIPVIGPFLMFSGSTTSNMVNGCIGVVAAFILGFVGTLIFYKGKED</sequence>
<evidence type="ECO:0000259" key="13">
    <source>
        <dbReference type="PROSITE" id="PS51098"/>
    </source>
</evidence>
<dbReference type="Pfam" id="PF02378">
    <property type="entry name" value="PTS_EIIC"/>
    <property type="match status" value="1"/>
</dbReference>
<feature type="domain" description="PTS EIIB type-1" evidence="13">
    <location>
        <begin position="81"/>
        <end position="163"/>
    </location>
</feature>
<dbReference type="CDD" id="cd00212">
    <property type="entry name" value="PTS_IIB_glc"/>
    <property type="match status" value="1"/>
</dbReference>
<feature type="transmembrane region" description="Helical" evidence="12">
    <location>
        <begin position="294"/>
        <end position="314"/>
    </location>
</feature>
<evidence type="ECO:0000256" key="11">
    <source>
        <dbReference type="PROSITE-ProRule" id="PRU00421"/>
    </source>
</evidence>
<keyword evidence="3" id="KW-1003">Cell membrane</keyword>
<dbReference type="InterPro" id="IPR018113">
    <property type="entry name" value="PTrfase_EIIB_Cys"/>
</dbReference>
<feature type="transmembrane region" description="Helical" evidence="12">
    <location>
        <begin position="467"/>
        <end position="494"/>
    </location>
</feature>
<evidence type="ECO:0000256" key="6">
    <source>
        <dbReference type="ARBA" id="ARBA00022683"/>
    </source>
</evidence>
<dbReference type="InterPro" id="IPR001996">
    <property type="entry name" value="PTS_IIB_1"/>
</dbReference>
<keyword evidence="16" id="KW-1185">Reference proteome</keyword>
<evidence type="ECO:0000256" key="3">
    <source>
        <dbReference type="ARBA" id="ARBA00022475"/>
    </source>
</evidence>
<feature type="transmembrane region" description="Helical" evidence="12">
    <location>
        <begin position="408"/>
        <end position="430"/>
    </location>
</feature>
<dbReference type="InterPro" id="IPR036878">
    <property type="entry name" value="Glu_permease_IIB"/>
</dbReference>
<keyword evidence="2" id="KW-0813">Transport</keyword>
<reference evidence="15 16" key="1">
    <citation type="submission" date="2016-12" db="EMBL/GenBank/DDBJ databases">
        <authorList>
            <person name="Song W.-J."/>
            <person name="Kurnit D.M."/>
        </authorList>
    </citation>
    <scope>NUCLEOTIDE SEQUENCE [LARGE SCALE GENOMIC DNA]</scope>
    <source>
        <strain evidence="15 16">DSM 12503</strain>
    </source>
</reference>
<feature type="domain" description="PTS EIIC type-1" evidence="14">
    <location>
        <begin position="189"/>
        <end position="541"/>
    </location>
</feature>
<dbReference type="PANTHER" id="PTHR30175">
    <property type="entry name" value="PHOSPHOTRANSFERASE SYSTEM TRANSPORT PROTEIN"/>
    <property type="match status" value="1"/>
</dbReference>
<dbReference type="AlphaFoldDB" id="A0A1M7Y0Q8"/>
<accession>A0A1M7Y0Q8</accession>
<dbReference type="PROSITE" id="PS01035">
    <property type="entry name" value="PTS_EIIB_TYPE_1_CYS"/>
    <property type="match status" value="1"/>
</dbReference>
<dbReference type="GO" id="GO:0016301">
    <property type="term" value="F:kinase activity"/>
    <property type="evidence" value="ECO:0007669"/>
    <property type="project" value="UniProtKB-KW"/>
</dbReference>
<feature type="transmembrane region" description="Helical" evidence="12">
    <location>
        <begin position="378"/>
        <end position="402"/>
    </location>
</feature>
<dbReference type="RefSeq" id="WP_073587550.1">
    <property type="nucleotide sequence ID" value="NZ_FRFD01000003.1"/>
</dbReference>
<evidence type="ECO:0000256" key="4">
    <source>
        <dbReference type="ARBA" id="ARBA00022597"/>
    </source>
</evidence>
<evidence type="ECO:0000259" key="14">
    <source>
        <dbReference type="PROSITE" id="PS51103"/>
    </source>
</evidence>
<organism evidence="15 16">
    <name type="scientific">Anaerocolumna xylanovorans DSM 12503</name>
    <dbReference type="NCBI Taxonomy" id="1121345"/>
    <lineage>
        <taxon>Bacteria</taxon>
        <taxon>Bacillati</taxon>
        <taxon>Bacillota</taxon>
        <taxon>Clostridia</taxon>
        <taxon>Lachnospirales</taxon>
        <taxon>Lachnospiraceae</taxon>
        <taxon>Anaerocolumna</taxon>
    </lineage>
</organism>
<dbReference type="GO" id="GO:0005886">
    <property type="term" value="C:plasma membrane"/>
    <property type="evidence" value="ECO:0007669"/>
    <property type="project" value="UniProtKB-SubCell"/>
</dbReference>
<feature type="transmembrane region" description="Helical" evidence="12">
    <location>
        <begin position="187"/>
        <end position="208"/>
    </location>
</feature>
<dbReference type="EMBL" id="FRFD01000003">
    <property type="protein sequence ID" value="SHO45261.1"/>
    <property type="molecule type" value="Genomic_DNA"/>
</dbReference>
<dbReference type="GO" id="GO:0009401">
    <property type="term" value="P:phosphoenolpyruvate-dependent sugar phosphotransferase system"/>
    <property type="evidence" value="ECO:0007669"/>
    <property type="project" value="UniProtKB-KW"/>
</dbReference>
<evidence type="ECO:0000313" key="16">
    <source>
        <dbReference type="Proteomes" id="UP000184612"/>
    </source>
</evidence>
<feature type="transmembrane region" description="Helical" evidence="12">
    <location>
        <begin position="514"/>
        <end position="536"/>
    </location>
</feature>
<evidence type="ECO:0000256" key="2">
    <source>
        <dbReference type="ARBA" id="ARBA00022448"/>
    </source>
</evidence>
<evidence type="ECO:0000256" key="5">
    <source>
        <dbReference type="ARBA" id="ARBA00022679"/>
    </source>
</evidence>
<dbReference type="STRING" id="1121345.SAMN02745217_00900"/>
<evidence type="ECO:0000256" key="10">
    <source>
        <dbReference type="ARBA" id="ARBA00023136"/>
    </source>
</evidence>
<dbReference type="SUPFAM" id="SSF55604">
    <property type="entry name" value="Glucose permease domain IIB"/>
    <property type="match status" value="2"/>
</dbReference>
<dbReference type="GO" id="GO:0015771">
    <property type="term" value="P:trehalose transport"/>
    <property type="evidence" value="ECO:0007669"/>
    <property type="project" value="TreeGrafter"/>
</dbReference>
<evidence type="ECO:0000256" key="12">
    <source>
        <dbReference type="SAM" id="Phobius"/>
    </source>
</evidence>
<dbReference type="Pfam" id="PF00367">
    <property type="entry name" value="PTS_EIIB"/>
    <property type="match status" value="1"/>
</dbReference>
<feature type="active site" description="Phosphocysteine intermediate; for EIIB activity" evidence="11">
    <location>
        <position position="103"/>
    </location>
</feature>